<dbReference type="InterPro" id="IPR000032">
    <property type="entry name" value="HPr-like"/>
</dbReference>
<dbReference type="PANTHER" id="PTHR33705:SF2">
    <property type="entry name" value="PHOSPHOCARRIER PROTEIN NPR"/>
    <property type="match status" value="1"/>
</dbReference>
<keyword evidence="4" id="KW-0598">Phosphotransferase system</keyword>
<accession>A0A2H0LMS7</accession>
<dbReference type="EMBL" id="PCVY01000063">
    <property type="protein sequence ID" value="PIQ85697.1"/>
    <property type="molecule type" value="Genomic_DNA"/>
</dbReference>
<proteinExistence type="inferred from homology"/>
<evidence type="ECO:0000313" key="6">
    <source>
        <dbReference type="EMBL" id="PIQ85697.1"/>
    </source>
</evidence>
<dbReference type="PROSITE" id="PS51350">
    <property type="entry name" value="PTS_HPR_DOM"/>
    <property type="match status" value="1"/>
</dbReference>
<evidence type="ECO:0000313" key="7">
    <source>
        <dbReference type="Proteomes" id="UP000230859"/>
    </source>
</evidence>
<dbReference type="PROSITE" id="PS00369">
    <property type="entry name" value="PTS_HPR_HIS"/>
    <property type="match status" value="1"/>
</dbReference>
<dbReference type="InterPro" id="IPR001020">
    <property type="entry name" value="PTS_HPr_His_P_site"/>
</dbReference>
<comment type="similarity">
    <text evidence="2">Belongs to the HPr family.</text>
</comment>
<evidence type="ECO:0000256" key="1">
    <source>
        <dbReference type="ARBA" id="ARBA00004496"/>
    </source>
</evidence>
<dbReference type="Gene3D" id="3.30.1340.10">
    <property type="entry name" value="HPr-like"/>
    <property type="match status" value="1"/>
</dbReference>
<comment type="subcellular location">
    <subcellularLocation>
        <location evidence="1">Cytoplasm</location>
    </subcellularLocation>
</comment>
<dbReference type="CDD" id="cd00367">
    <property type="entry name" value="PTS-HPr_like"/>
    <property type="match status" value="1"/>
</dbReference>
<dbReference type="GO" id="GO:0009401">
    <property type="term" value="P:phosphoenolpyruvate-dependent sugar phosphotransferase system"/>
    <property type="evidence" value="ECO:0007669"/>
    <property type="project" value="UniProtKB-KW"/>
</dbReference>
<comment type="caution">
    <text evidence="6">The sequence shown here is derived from an EMBL/GenBank/DDBJ whole genome shotgun (WGS) entry which is preliminary data.</text>
</comment>
<gene>
    <name evidence="6" type="ORF">COV74_07695</name>
</gene>
<evidence type="ECO:0000256" key="3">
    <source>
        <dbReference type="ARBA" id="ARBA00022490"/>
    </source>
</evidence>
<feature type="domain" description="HPr" evidence="5">
    <location>
        <begin position="12"/>
        <end position="99"/>
    </location>
</feature>
<dbReference type="InterPro" id="IPR035895">
    <property type="entry name" value="HPr-like_sf"/>
</dbReference>
<evidence type="ECO:0000259" key="5">
    <source>
        <dbReference type="PROSITE" id="PS51350"/>
    </source>
</evidence>
<dbReference type="GO" id="GO:0005737">
    <property type="term" value="C:cytoplasm"/>
    <property type="evidence" value="ECO:0007669"/>
    <property type="project" value="UniProtKB-SubCell"/>
</dbReference>
<keyword evidence="3" id="KW-0963">Cytoplasm</keyword>
<dbReference type="NCBIfam" id="TIGR01003">
    <property type="entry name" value="PTS_HPr_family"/>
    <property type="match status" value="1"/>
</dbReference>
<dbReference type="PANTHER" id="PTHR33705">
    <property type="entry name" value="PHOSPHOCARRIER PROTEIN HPR"/>
    <property type="match status" value="1"/>
</dbReference>
<name>A0A2H0LMS7_9BACT</name>
<dbReference type="SUPFAM" id="SSF55594">
    <property type="entry name" value="HPr-like"/>
    <property type="match status" value="1"/>
</dbReference>
<dbReference type="AlphaFoldDB" id="A0A2H0LMS7"/>
<sequence>MDKPHSKQTNEKFEQKFTIRNSLGLHARPAALFVQAVSRFASTITVIKGKQTVNGKSIMGIMMLAAGPGTSITVRAEGSDAAKAMAAIAQLFEENFKEK</sequence>
<dbReference type="InterPro" id="IPR050399">
    <property type="entry name" value="HPr"/>
</dbReference>
<evidence type="ECO:0000256" key="2">
    <source>
        <dbReference type="ARBA" id="ARBA00010736"/>
    </source>
</evidence>
<dbReference type="PRINTS" id="PR00107">
    <property type="entry name" value="PHOSPHOCPHPR"/>
</dbReference>
<dbReference type="Proteomes" id="UP000230859">
    <property type="component" value="Unassembled WGS sequence"/>
</dbReference>
<reference evidence="6 7" key="1">
    <citation type="submission" date="2017-09" db="EMBL/GenBank/DDBJ databases">
        <title>Depth-based differentiation of microbial function through sediment-hosted aquifers and enrichment of novel symbionts in the deep terrestrial subsurface.</title>
        <authorList>
            <person name="Probst A.J."/>
            <person name="Ladd B."/>
            <person name="Jarett J.K."/>
            <person name="Geller-Mcgrath D.E."/>
            <person name="Sieber C.M."/>
            <person name="Emerson J.B."/>
            <person name="Anantharaman K."/>
            <person name="Thomas B.C."/>
            <person name="Malmstrom R."/>
            <person name="Stieglmeier M."/>
            <person name="Klingl A."/>
            <person name="Woyke T."/>
            <person name="Ryan C.M."/>
            <person name="Banfield J.F."/>
        </authorList>
    </citation>
    <scope>NUCLEOTIDE SEQUENCE [LARGE SCALE GENOMIC DNA]</scope>
    <source>
        <strain evidence="6">CG11_big_fil_rev_8_21_14_0_20_45_26</strain>
    </source>
</reference>
<dbReference type="Pfam" id="PF00381">
    <property type="entry name" value="PTS-HPr"/>
    <property type="match status" value="1"/>
</dbReference>
<organism evidence="6 7">
    <name type="scientific">Candidatus Abzuiibacterium crystallinum</name>
    <dbReference type="NCBI Taxonomy" id="1974748"/>
    <lineage>
        <taxon>Bacteria</taxon>
        <taxon>Pseudomonadati</taxon>
        <taxon>Candidatus Omnitrophota</taxon>
        <taxon>Candidatus Abzuiibacterium</taxon>
    </lineage>
</organism>
<protein>
    <recommendedName>
        <fullName evidence="5">HPr domain-containing protein</fullName>
    </recommendedName>
</protein>
<evidence type="ECO:0000256" key="4">
    <source>
        <dbReference type="ARBA" id="ARBA00022683"/>
    </source>
</evidence>